<reference evidence="3 4" key="1">
    <citation type="submission" date="2024-10" db="EMBL/GenBank/DDBJ databases">
        <title>Updated reference genomes for cyclostephanoid diatoms.</title>
        <authorList>
            <person name="Roberts W.R."/>
            <person name="Alverson A.J."/>
        </authorList>
    </citation>
    <scope>NUCLEOTIDE SEQUENCE [LARGE SCALE GENOMIC DNA]</scope>
    <source>
        <strain evidence="3 4">AJA010-31</strain>
    </source>
</reference>
<evidence type="ECO:0000313" key="4">
    <source>
        <dbReference type="Proteomes" id="UP001530400"/>
    </source>
</evidence>
<comment type="caution">
    <text evidence="3">The sequence shown here is derived from an EMBL/GenBank/DDBJ whole genome shotgun (WGS) entry which is preliminary data.</text>
</comment>
<dbReference type="EMBL" id="JALLPJ020000737">
    <property type="protein sequence ID" value="KAL3784145.1"/>
    <property type="molecule type" value="Genomic_DNA"/>
</dbReference>
<keyword evidence="4" id="KW-1185">Reference proteome</keyword>
<evidence type="ECO:0000259" key="2">
    <source>
        <dbReference type="Pfam" id="PF18240"/>
    </source>
</evidence>
<dbReference type="Pfam" id="PF18240">
    <property type="entry name" value="PSII_Pbs31"/>
    <property type="match status" value="1"/>
</dbReference>
<feature type="chain" id="PRO_5044775295" description="Photosystem II Psb31 protein domain-containing protein" evidence="1">
    <location>
        <begin position="18"/>
        <end position="179"/>
    </location>
</feature>
<accession>A0ABD3P7X2</accession>
<name>A0ABD3P7X2_9STRA</name>
<organism evidence="3 4">
    <name type="scientific">Cyclotella atomus</name>
    <dbReference type="NCBI Taxonomy" id="382360"/>
    <lineage>
        <taxon>Eukaryota</taxon>
        <taxon>Sar</taxon>
        <taxon>Stramenopiles</taxon>
        <taxon>Ochrophyta</taxon>
        <taxon>Bacillariophyta</taxon>
        <taxon>Coscinodiscophyceae</taxon>
        <taxon>Thalassiosirophycidae</taxon>
        <taxon>Stephanodiscales</taxon>
        <taxon>Stephanodiscaceae</taxon>
        <taxon>Cyclotella</taxon>
    </lineage>
</organism>
<gene>
    <name evidence="3" type="ORF">ACHAWO_006359</name>
</gene>
<sequence length="179" mass="18275">MKFTLALVAAFAASANAFAPASVERASTSLAMDRRTAATQIASAAAVLSGLPSLALADGARSAATEERARGIYGQRIAALESAVNAGDFGAVAAEKNAFILYNSGGISDKAKKAAAVKDTNAIFAAIRAKDAGALKSAYSTYKSTNGIKAIKADVSTGQGYSSDYDYKTRTAAGTIYVR</sequence>
<keyword evidence="1" id="KW-0732">Signal</keyword>
<evidence type="ECO:0000256" key="1">
    <source>
        <dbReference type="SAM" id="SignalP"/>
    </source>
</evidence>
<proteinExistence type="predicted"/>
<feature type="domain" description="Photosystem II Psb31 protein" evidence="2">
    <location>
        <begin position="60"/>
        <end position="149"/>
    </location>
</feature>
<dbReference type="Gene3D" id="1.20.120.1740">
    <property type="entry name" value="Sodium ion translocating NADH-quinone reductase subunit C-like"/>
    <property type="match status" value="1"/>
</dbReference>
<dbReference type="InterPro" id="IPR040933">
    <property type="entry name" value="PSII_Pbs31"/>
</dbReference>
<dbReference type="AlphaFoldDB" id="A0ABD3P7X2"/>
<dbReference type="Proteomes" id="UP001530400">
    <property type="component" value="Unassembled WGS sequence"/>
</dbReference>
<protein>
    <recommendedName>
        <fullName evidence="2">Photosystem II Psb31 protein domain-containing protein</fullName>
    </recommendedName>
</protein>
<evidence type="ECO:0000313" key="3">
    <source>
        <dbReference type="EMBL" id="KAL3784145.1"/>
    </source>
</evidence>
<feature type="signal peptide" evidence="1">
    <location>
        <begin position="1"/>
        <end position="17"/>
    </location>
</feature>